<dbReference type="Proteomes" id="UP001333818">
    <property type="component" value="Unassembled WGS sequence"/>
</dbReference>
<reference evidence="1" key="1">
    <citation type="submission" date="2024-01" db="EMBL/GenBank/DDBJ databases">
        <title>Bank of Algae and Cyanobacteria of the Azores (BACA) strain genomes.</title>
        <authorList>
            <person name="Luz R."/>
            <person name="Cordeiro R."/>
            <person name="Fonseca A."/>
            <person name="Goncalves V."/>
        </authorList>
    </citation>
    <scope>NUCLEOTIDE SEQUENCE</scope>
    <source>
        <strain evidence="1">BACA0141</strain>
    </source>
</reference>
<evidence type="ECO:0000313" key="1">
    <source>
        <dbReference type="EMBL" id="MEE3717508.1"/>
    </source>
</evidence>
<evidence type="ECO:0000313" key="2">
    <source>
        <dbReference type="Proteomes" id="UP001333818"/>
    </source>
</evidence>
<organism evidence="1 2">
    <name type="scientific">Tumidithrix elongata BACA0141</name>
    <dbReference type="NCBI Taxonomy" id="2716417"/>
    <lineage>
        <taxon>Bacteria</taxon>
        <taxon>Bacillati</taxon>
        <taxon>Cyanobacteriota</taxon>
        <taxon>Cyanophyceae</taxon>
        <taxon>Pseudanabaenales</taxon>
        <taxon>Pseudanabaenaceae</taxon>
        <taxon>Tumidithrix</taxon>
        <taxon>Tumidithrix elongata</taxon>
    </lineage>
</organism>
<comment type="caution">
    <text evidence="1">The sequence shown here is derived from an EMBL/GenBank/DDBJ whole genome shotgun (WGS) entry which is preliminary data.</text>
</comment>
<sequence length="62" mass="7143">MNSTTRFTQDRQSEPIATVLEQPLPLQADCFHAEPLSDRQSSECYLWLSEHQVWGKLPAEIL</sequence>
<name>A0AAW9Q3V5_9CYAN</name>
<accession>A0AAW9Q3V5</accession>
<keyword evidence="2" id="KW-1185">Reference proteome</keyword>
<proteinExistence type="predicted"/>
<dbReference type="RefSeq" id="WP_330483937.1">
    <property type="nucleotide sequence ID" value="NZ_JAZBJZ010000043.1"/>
</dbReference>
<dbReference type="AlphaFoldDB" id="A0AAW9Q3V5"/>
<protein>
    <submittedName>
        <fullName evidence="1">Uncharacterized protein</fullName>
    </submittedName>
</protein>
<dbReference type="EMBL" id="JAZBJZ010000043">
    <property type="protein sequence ID" value="MEE3717508.1"/>
    <property type="molecule type" value="Genomic_DNA"/>
</dbReference>
<gene>
    <name evidence="1" type="ORF">V2H45_12160</name>
</gene>